<gene>
    <name evidence="2" type="ORF">EVAR_40747_1</name>
</gene>
<protein>
    <submittedName>
        <fullName evidence="2">Uncharacterized protein</fullName>
    </submittedName>
</protein>
<organism evidence="2 3">
    <name type="scientific">Eumeta variegata</name>
    <name type="common">Bagworm moth</name>
    <name type="synonym">Eumeta japonica</name>
    <dbReference type="NCBI Taxonomy" id="151549"/>
    <lineage>
        <taxon>Eukaryota</taxon>
        <taxon>Metazoa</taxon>
        <taxon>Ecdysozoa</taxon>
        <taxon>Arthropoda</taxon>
        <taxon>Hexapoda</taxon>
        <taxon>Insecta</taxon>
        <taxon>Pterygota</taxon>
        <taxon>Neoptera</taxon>
        <taxon>Endopterygota</taxon>
        <taxon>Lepidoptera</taxon>
        <taxon>Glossata</taxon>
        <taxon>Ditrysia</taxon>
        <taxon>Tineoidea</taxon>
        <taxon>Psychidae</taxon>
        <taxon>Oiketicinae</taxon>
        <taxon>Eumeta</taxon>
    </lineage>
</organism>
<dbReference type="EMBL" id="BGZK01000730">
    <property type="protein sequence ID" value="GBP58241.1"/>
    <property type="molecule type" value="Genomic_DNA"/>
</dbReference>
<name>A0A4C1X3F4_EUMVA</name>
<evidence type="ECO:0000313" key="2">
    <source>
        <dbReference type="EMBL" id="GBP58241.1"/>
    </source>
</evidence>
<evidence type="ECO:0000256" key="1">
    <source>
        <dbReference type="SAM" id="MobiDB-lite"/>
    </source>
</evidence>
<feature type="compositionally biased region" description="Basic and acidic residues" evidence="1">
    <location>
        <begin position="9"/>
        <end position="23"/>
    </location>
</feature>
<proteinExistence type="predicted"/>
<accession>A0A4C1X3F4</accession>
<feature type="region of interest" description="Disordered" evidence="1">
    <location>
        <begin position="1"/>
        <end position="24"/>
    </location>
</feature>
<reference evidence="2 3" key="1">
    <citation type="journal article" date="2019" name="Commun. Biol.">
        <title>The bagworm genome reveals a unique fibroin gene that provides high tensile strength.</title>
        <authorList>
            <person name="Kono N."/>
            <person name="Nakamura H."/>
            <person name="Ohtoshi R."/>
            <person name="Tomita M."/>
            <person name="Numata K."/>
            <person name="Arakawa K."/>
        </authorList>
    </citation>
    <scope>NUCLEOTIDE SEQUENCE [LARGE SCALE GENOMIC DNA]</scope>
</reference>
<keyword evidence="3" id="KW-1185">Reference proteome</keyword>
<evidence type="ECO:0000313" key="3">
    <source>
        <dbReference type="Proteomes" id="UP000299102"/>
    </source>
</evidence>
<sequence length="68" mass="8198">MQSIALPEGQRERERERELEKATPTRARLGLMCSEARSEWFDSGSKLISQFDRDRNRTEYRPLPRRRF</sequence>
<dbReference type="Proteomes" id="UP000299102">
    <property type="component" value="Unassembled WGS sequence"/>
</dbReference>
<dbReference type="AlphaFoldDB" id="A0A4C1X3F4"/>
<comment type="caution">
    <text evidence="2">The sequence shown here is derived from an EMBL/GenBank/DDBJ whole genome shotgun (WGS) entry which is preliminary data.</text>
</comment>